<feature type="region of interest" description="Disordered" evidence="1">
    <location>
        <begin position="36"/>
        <end position="56"/>
    </location>
</feature>
<evidence type="ECO:0000313" key="3">
    <source>
        <dbReference type="Proteomes" id="UP000824998"/>
    </source>
</evidence>
<reference evidence="2" key="1">
    <citation type="journal article" date="2021" name="IMA Fungus">
        <title>Genomic characterization of three marine fungi, including Emericellopsis atlantica sp. nov. with signatures of a generalist lifestyle and marine biomass degradation.</title>
        <authorList>
            <person name="Hagestad O.C."/>
            <person name="Hou L."/>
            <person name="Andersen J.H."/>
            <person name="Hansen E.H."/>
            <person name="Altermark B."/>
            <person name="Li C."/>
            <person name="Kuhnert E."/>
            <person name="Cox R.J."/>
            <person name="Crous P.W."/>
            <person name="Spatafora J.W."/>
            <person name="Lail K."/>
            <person name="Amirebrahimi M."/>
            <person name="Lipzen A."/>
            <person name="Pangilinan J."/>
            <person name="Andreopoulos W."/>
            <person name="Hayes R.D."/>
            <person name="Ng V."/>
            <person name="Grigoriev I.V."/>
            <person name="Jackson S.A."/>
            <person name="Sutton T.D.S."/>
            <person name="Dobson A.D.W."/>
            <person name="Rama T."/>
        </authorList>
    </citation>
    <scope>NUCLEOTIDE SEQUENCE</scope>
    <source>
        <strain evidence="2">TRa018bII</strain>
    </source>
</reference>
<comment type="caution">
    <text evidence="2">The sequence shown here is derived from an EMBL/GenBank/DDBJ whole genome shotgun (WGS) entry which is preliminary data.</text>
</comment>
<feature type="region of interest" description="Disordered" evidence="1">
    <location>
        <begin position="116"/>
        <end position="144"/>
    </location>
</feature>
<evidence type="ECO:0000313" key="2">
    <source>
        <dbReference type="EMBL" id="KAG9230026.1"/>
    </source>
</evidence>
<sequence>MPRDFMNMDSVQPPSSQTTWRLQGLLWGQISAAGPGEMRSSAKLSEERRPSQTPRVLGSEATVITSDVLILRNHHVKRPKVLGTFLLFRTQKFSNSTRCCGFLDKILCELQQSPNRSSCLDGNEGEKESNKFSVEQAGSEYEGRQTKVDDDISRVLDEGHPKIPAADKTKLDRRLVLGDLGITGKGALGRMWILVNGHVRGEHTVLKSLAINDEKDAKNIHERDGEILKDLRGGA</sequence>
<evidence type="ECO:0000256" key="1">
    <source>
        <dbReference type="SAM" id="MobiDB-lite"/>
    </source>
</evidence>
<keyword evidence="3" id="KW-1185">Reference proteome</keyword>
<proteinExistence type="predicted"/>
<name>A0A9P8C2B8_9HELO</name>
<organism evidence="2 3">
    <name type="scientific">Amylocarpus encephaloides</name>
    <dbReference type="NCBI Taxonomy" id="45428"/>
    <lineage>
        <taxon>Eukaryota</taxon>
        <taxon>Fungi</taxon>
        <taxon>Dikarya</taxon>
        <taxon>Ascomycota</taxon>
        <taxon>Pezizomycotina</taxon>
        <taxon>Leotiomycetes</taxon>
        <taxon>Helotiales</taxon>
        <taxon>Helotiales incertae sedis</taxon>
        <taxon>Amylocarpus</taxon>
    </lineage>
</organism>
<gene>
    <name evidence="2" type="ORF">BJ875DRAFT_521211</name>
</gene>
<protein>
    <submittedName>
        <fullName evidence="2">Uncharacterized protein</fullName>
    </submittedName>
</protein>
<dbReference type="AlphaFoldDB" id="A0A9P8C2B8"/>
<dbReference type="Proteomes" id="UP000824998">
    <property type="component" value="Unassembled WGS sequence"/>
</dbReference>
<dbReference type="EMBL" id="MU251708">
    <property type="protein sequence ID" value="KAG9230026.1"/>
    <property type="molecule type" value="Genomic_DNA"/>
</dbReference>
<accession>A0A9P8C2B8</accession>